<gene>
    <name evidence="1" type="ORF">BDN72DRAFT_962863</name>
</gene>
<sequence length="279" mass="31218">MLDIPTLPNELEQEILQLAARISPETALRLLAVSKKVKIWIQPIVYEVVVIQDHDLKPSYYPECVGPHSNLNQIFKENGGHIRSLLLHHPSESSLLAYCPTITSLSMDQPLTLELLAAIQKIPLHHLRCNLTGCKSAVDPDSLAFSNITHLDLLNPPRWRHCQFLAQMPKLTHLALDDPEGSSRLEETVKSALEHCRYLEALLLVLDLVTGQIQDDIEVREDYLPVQDNRIVAISVHPLVGWLNGELGKGDMWKVAEGVIANRIKEHSTAHSENSNSSS</sequence>
<evidence type="ECO:0000313" key="2">
    <source>
        <dbReference type="Proteomes" id="UP000308600"/>
    </source>
</evidence>
<organism evidence="1 2">
    <name type="scientific">Pluteus cervinus</name>
    <dbReference type="NCBI Taxonomy" id="181527"/>
    <lineage>
        <taxon>Eukaryota</taxon>
        <taxon>Fungi</taxon>
        <taxon>Dikarya</taxon>
        <taxon>Basidiomycota</taxon>
        <taxon>Agaricomycotina</taxon>
        <taxon>Agaricomycetes</taxon>
        <taxon>Agaricomycetidae</taxon>
        <taxon>Agaricales</taxon>
        <taxon>Pluteineae</taxon>
        <taxon>Pluteaceae</taxon>
        <taxon>Pluteus</taxon>
    </lineage>
</organism>
<name>A0ACD3AHS3_9AGAR</name>
<accession>A0ACD3AHS3</accession>
<dbReference type="Proteomes" id="UP000308600">
    <property type="component" value="Unassembled WGS sequence"/>
</dbReference>
<evidence type="ECO:0000313" key="1">
    <source>
        <dbReference type="EMBL" id="TFK64970.1"/>
    </source>
</evidence>
<proteinExistence type="predicted"/>
<protein>
    <submittedName>
        <fullName evidence="1">Uncharacterized protein</fullName>
    </submittedName>
</protein>
<reference evidence="1 2" key="1">
    <citation type="journal article" date="2019" name="Nat. Ecol. Evol.">
        <title>Megaphylogeny resolves global patterns of mushroom evolution.</title>
        <authorList>
            <person name="Varga T."/>
            <person name="Krizsan K."/>
            <person name="Foldi C."/>
            <person name="Dima B."/>
            <person name="Sanchez-Garcia M."/>
            <person name="Sanchez-Ramirez S."/>
            <person name="Szollosi G.J."/>
            <person name="Szarkandi J.G."/>
            <person name="Papp V."/>
            <person name="Albert L."/>
            <person name="Andreopoulos W."/>
            <person name="Angelini C."/>
            <person name="Antonin V."/>
            <person name="Barry K.W."/>
            <person name="Bougher N.L."/>
            <person name="Buchanan P."/>
            <person name="Buyck B."/>
            <person name="Bense V."/>
            <person name="Catcheside P."/>
            <person name="Chovatia M."/>
            <person name="Cooper J."/>
            <person name="Damon W."/>
            <person name="Desjardin D."/>
            <person name="Finy P."/>
            <person name="Geml J."/>
            <person name="Haridas S."/>
            <person name="Hughes K."/>
            <person name="Justo A."/>
            <person name="Karasinski D."/>
            <person name="Kautmanova I."/>
            <person name="Kiss B."/>
            <person name="Kocsube S."/>
            <person name="Kotiranta H."/>
            <person name="LaButti K.M."/>
            <person name="Lechner B.E."/>
            <person name="Liimatainen K."/>
            <person name="Lipzen A."/>
            <person name="Lukacs Z."/>
            <person name="Mihaltcheva S."/>
            <person name="Morgado L.N."/>
            <person name="Niskanen T."/>
            <person name="Noordeloos M.E."/>
            <person name="Ohm R.A."/>
            <person name="Ortiz-Santana B."/>
            <person name="Ovrebo C."/>
            <person name="Racz N."/>
            <person name="Riley R."/>
            <person name="Savchenko A."/>
            <person name="Shiryaev A."/>
            <person name="Soop K."/>
            <person name="Spirin V."/>
            <person name="Szebenyi C."/>
            <person name="Tomsovsky M."/>
            <person name="Tulloss R.E."/>
            <person name="Uehling J."/>
            <person name="Grigoriev I.V."/>
            <person name="Vagvolgyi C."/>
            <person name="Papp T."/>
            <person name="Martin F.M."/>
            <person name="Miettinen O."/>
            <person name="Hibbett D.S."/>
            <person name="Nagy L.G."/>
        </authorList>
    </citation>
    <scope>NUCLEOTIDE SEQUENCE [LARGE SCALE GENOMIC DNA]</scope>
    <source>
        <strain evidence="1 2">NL-1719</strain>
    </source>
</reference>
<dbReference type="EMBL" id="ML208453">
    <property type="protein sequence ID" value="TFK64970.1"/>
    <property type="molecule type" value="Genomic_DNA"/>
</dbReference>
<keyword evidence="2" id="KW-1185">Reference proteome</keyword>